<sequence>MFYHDDLTSQPCLDMARLQIHGNTDKFGKYARLRSRYATKSSSDLENKAIVFYDLGFGPADRWVGERWRRTYAKV</sequence>
<name>A0ABQ7J3H1_9HELO</name>
<accession>A0ABQ7J3H1</accession>
<comment type="caution">
    <text evidence="1">The sequence shown here is derived from an EMBL/GenBank/DDBJ whole genome shotgun (WGS) entry which is preliminary data.</text>
</comment>
<dbReference type="RefSeq" id="XP_038816011.1">
    <property type="nucleotide sequence ID" value="XM_038948334.1"/>
</dbReference>
<reference evidence="1 2" key="1">
    <citation type="journal article" date="2020" name="Genome Biol. Evol.">
        <title>Comparative genomics of Sclerotiniaceae.</title>
        <authorList>
            <person name="Valero Jimenez C.A."/>
            <person name="Steentjes M."/>
            <person name="Scholten O.E."/>
            <person name="Van Kan J.A.L."/>
        </authorList>
    </citation>
    <scope>NUCLEOTIDE SEQUENCE [LARGE SCALE GENOMIC DNA]</scope>
    <source>
        <strain evidence="1 2">B1</strain>
    </source>
</reference>
<proteinExistence type="predicted"/>
<dbReference type="EMBL" id="RCSX01000001">
    <property type="protein sequence ID" value="KAF7940589.1"/>
    <property type="molecule type" value="Genomic_DNA"/>
</dbReference>
<gene>
    <name evidence="1" type="ORF">EAE98_000716</name>
</gene>
<evidence type="ECO:0000313" key="1">
    <source>
        <dbReference type="EMBL" id="KAF7940589.1"/>
    </source>
</evidence>
<protein>
    <submittedName>
        <fullName evidence="1">Uncharacterized protein</fullName>
    </submittedName>
</protein>
<organism evidence="1 2">
    <name type="scientific">Botrytis deweyae</name>
    <dbReference type="NCBI Taxonomy" id="2478750"/>
    <lineage>
        <taxon>Eukaryota</taxon>
        <taxon>Fungi</taxon>
        <taxon>Dikarya</taxon>
        <taxon>Ascomycota</taxon>
        <taxon>Pezizomycotina</taxon>
        <taxon>Leotiomycetes</taxon>
        <taxon>Helotiales</taxon>
        <taxon>Sclerotiniaceae</taxon>
        <taxon>Botrytis</taxon>
    </lineage>
</organism>
<dbReference type="GeneID" id="62227491"/>
<keyword evidence="2" id="KW-1185">Reference proteome</keyword>
<evidence type="ECO:0000313" key="2">
    <source>
        <dbReference type="Proteomes" id="UP000783213"/>
    </source>
</evidence>
<dbReference type="Proteomes" id="UP000783213">
    <property type="component" value="Unassembled WGS sequence"/>
</dbReference>